<evidence type="ECO:0000259" key="3">
    <source>
        <dbReference type="Pfam" id="PF01370"/>
    </source>
</evidence>
<accession>A0ABU4I3C7</accession>
<sequence>MKVLVTGSSGFVGHRVTEMSQSQGWEVLTHVRKRNTDNSVQPSIVCSLEPSTDWRPVLHGVDCIIHCAARVHQMNESPEEAQHAYYDSNVLGTLNLARQAAEDGVKRFVFVSSVKVNGEWTTQGQPFLPTLDSPPEDPYGMSKYQAEVGLWQLARDTGIEVVIVRPPLVYGPGVKANFLSMMNWVSRRIPLPLGAIAAKRSLVYLDNLVDLILTCCTHPAAAGHTFLVSDDHDISVSQLLRFLAEIMNVPSRLIPVSPRFLLWGLTLLGKRTIAQRVCYPLQLDIGETKKILNWIPPVSFEDGLGKTVRAYQQQKDR</sequence>
<name>A0ABU4I3C7_9VIBR</name>
<dbReference type="Pfam" id="PF01370">
    <property type="entry name" value="Epimerase"/>
    <property type="match status" value="1"/>
</dbReference>
<evidence type="ECO:0000256" key="2">
    <source>
        <dbReference type="ARBA" id="ARBA00007637"/>
    </source>
</evidence>
<comment type="similarity">
    <text evidence="2">Belongs to the NAD(P)-dependent epimerase/dehydratase family.</text>
</comment>
<gene>
    <name evidence="4" type="ORF">SBX37_04785</name>
</gene>
<organism evidence="4 5">
    <name type="scientific">Vibrio mangrovi</name>
    <dbReference type="NCBI Taxonomy" id="474394"/>
    <lineage>
        <taxon>Bacteria</taxon>
        <taxon>Pseudomonadati</taxon>
        <taxon>Pseudomonadota</taxon>
        <taxon>Gammaproteobacteria</taxon>
        <taxon>Vibrionales</taxon>
        <taxon>Vibrionaceae</taxon>
        <taxon>Vibrio</taxon>
    </lineage>
</organism>
<dbReference type="SUPFAM" id="SSF51735">
    <property type="entry name" value="NAD(P)-binding Rossmann-fold domains"/>
    <property type="match status" value="1"/>
</dbReference>
<proteinExistence type="inferred from homology"/>
<comment type="pathway">
    <text evidence="1">Bacterial outer membrane biogenesis; LPS O-antigen biosynthesis.</text>
</comment>
<protein>
    <submittedName>
        <fullName evidence="4">SDR family oxidoreductase</fullName>
    </submittedName>
</protein>
<dbReference type="InterPro" id="IPR001509">
    <property type="entry name" value="Epimerase_deHydtase"/>
</dbReference>
<evidence type="ECO:0000313" key="4">
    <source>
        <dbReference type="EMBL" id="MDW6002187.1"/>
    </source>
</evidence>
<dbReference type="EMBL" id="JAWRCO010000001">
    <property type="protein sequence ID" value="MDW6002187.1"/>
    <property type="molecule type" value="Genomic_DNA"/>
</dbReference>
<dbReference type="InterPro" id="IPR036291">
    <property type="entry name" value="NAD(P)-bd_dom_sf"/>
</dbReference>
<dbReference type="PANTHER" id="PTHR43000">
    <property type="entry name" value="DTDP-D-GLUCOSE 4,6-DEHYDRATASE-RELATED"/>
    <property type="match status" value="1"/>
</dbReference>
<keyword evidence="5" id="KW-1185">Reference proteome</keyword>
<dbReference type="Gene3D" id="3.40.50.720">
    <property type="entry name" value="NAD(P)-binding Rossmann-like Domain"/>
    <property type="match status" value="1"/>
</dbReference>
<feature type="domain" description="NAD-dependent epimerase/dehydratase" evidence="3">
    <location>
        <begin position="3"/>
        <end position="225"/>
    </location>
</feature>
<evidence type="ECO:0000256" key="1">
    <source>
        <dbReference type="ARBA" id="ARBA00005125"/>
    </source>
</evidence>
<dbReference type="Proteomes" id="UP001283366">
    <property type="component" value="Unassembled WGS sequence"/>
</dbReference>
<evidence type="ECO:0000313" key="5">
    <source>
        <dbReference type="Proteomes" id="UP001283366"/>
    </source>
</evidence>
<reference evidence="4 5" key="1">
    <citation type="submission" date="2023-11" db="EMBL/GenBank/DDBJ databases">
        <title>Plant-associative lifestyle of Vibrio porteresiae and its evolutionary dynamics.</title>
        <authorList>
            <person name="Rameshkumar N."/>
            <person name="Kirti K."/>
        </authorList>
    </citation>
    <scope>NUCLEOTIDE SEQUENCE [LARGE SCALE GENOMIC DNA]</scope>
    <source>
        <strain evidence="4 5">MSSRF38</strain>
    </source>
</reference>
<comment type="caution">
    <text evidence="4">The sequence shown here is derived from an EMBL/GenBank/DDBJ whole genome shotgun (WGS) entry which is preliminary data.</text>
</comment>
<dbReference type="CDD" id="cd05232">
    <property type="entry name" value="UDP_G4E_4_SDR_e"/>
    <property type="match status" value="1"/>
</dbReference>
<dbReference type="RefSeq" id="WP_087481564.1">
    <property type="nucleotide sequence ID" value="NZ_AP024883.1"/>
</dbReference>